<organism evidence="3">
    <name type="scientific">Echinostoma caproni</name>
    <dbReference type="NCBI Taxonomy" id="27848"/>
    <lineage>
        <taxon>Eukaryota</taxon>
        <taxon>Metazoa</taxon>
        <taxon>Spiralia</taxon>
        <taxon>Lophotrochozoa</taxon>
        <taxon>Platyhelminthes</taxon>
        <taxon>Trematoda</taxon>
        <taxon>Digenea</taxon>
        <taxon>Plagiorchiida</taxon>
        <taxon>Echinostomata</taxon>
        <taxon>Echinostomatoidea</taxon>
        <taxon>Echinostomatidae</taxon>
        <taxon>Echinostoma</taxon>
    </lineage>
</organism>
<dbReference type="OrthoDB" id="6143061at2759"/>
<evidence type="ECO:0000313" key="3">
    <source>
        <dbReference type="WBParaSite" id="ECPE_0001842101-mRNA-1"/>
    </source>
</evidence>
<evidence type="ECO:0000313" key="2">
    <source>
        <dbReference type="Proteomes" id="UP000272942"/>
    </source>
</evidence>
<proteinExistence type="predicted"/>
<reference evidence="3" key="1">
    <citation type="submission" date="2016-06" db="UniProtKB">
        <authorList>
            <consortium name="WormBaseParasite"/>
        </authorList>
    </citation>
    <scope>IDENTIFICATION</scope>
</reference>
<protein>
    <submittedName>
        <fullName evidence="3">Transposase</fullName>
    </submittedName>
</protein>
<dbReference type="Proteomes" id="UP000272942">
    <property type="component" value="Unassembled WGS sequence"/>
</dbReference>
<sequence>MQHELRPAQCAKIKPKKYYSDDQSKGALRDGMGPLITGAPAVGMDDQSKADALAGYIGSVNRTDNDMSRILEQGTSSP</sequence>
<dbReference type="WBParaSite" id="ECPE_0001842101-mRNA-1">
    <property type="protein sequence ID" value="ECPE_0001842101-mRNA-1"/>
    <property type="gene ID" value="ECPE_0001842101"/>
</dbReference>
<dbReference type="EMBL" id="UZAN01077750">
    <property type="protein sequence ID" value="VDP96205.1"/>
    <property type="molecule type" value="Genomic_DNA"/>
</dbReference>
<gene>
    <name evidence="1" type="ORF">ECPE_LOCUS18371</name>
</gene>
<evidence type="ECO:0000313" key="1">
    <source>
        <dbReference type="EMBL" id="VDP96205.1"/>
    </source>
</evidence>
<reference evidence="1 2" key="2">
    <citation type="submission" date="2018-11" db="EMBL/GenBank/DDBJ databases">
        <authorList>
            <consortium name="Pathogen Informatics"/>
        </authorList>
    </citation>
    <scope>NUCLEOTIDE SEQUENCE [LARGE SCALE GENOMIC DNA]</scope>
    <source>
        <strain evidence="1 2">Egypt</strain>
    </source>
</reference>
<accession>A0A183BGN6</accession>
<name>A0A183BGN6_9TREM</name>
<keyword evidence="2" id="KW-1185">Reference proteome</keyword>
<dbReference type="AlphaFoldDB" id="A0A183BGN6"/>